<protein>
    <submittedName>
        <fullName evidence="1">Uncharacterized protein</fullName>
    </submittedName>
</protein>
<accession>A0ABD0M7C2</accession>
<dbReference type="EMBL" id="JACVVK020000004">
    <property type="protein sequence ID" value="KAK7507390.1"/>
    <property type="molecule type" value="Genomic_DNA"/>
</dbReference>
<dbReference type="Proteomes" id="UP001519460">
    <property type="component" value="Unassembled WGS sequence"/>
</dbReference>
<sequence length="128" mass="14058">MRTVQQRKKGAQALNTGFSYCHTSAWRQSSVSGIVLCKQLDGLSGIVYVSDVHGAPTETKGPISFRPRRRMLHLNCTKLAVSRRRGFQSEMPENTALSSLLSLLPALPYCTCSFLQLSLGPYSVPVAE</sequence>
<evidence type="ECO:0000313" key="2">
    <source>
        <dbReference type="Proteomes" id="UP001519460"/>
    </source>
</evidence>
<name>A0ABD0M7C2_9CAEN</name>
<comment type="caution">
    <text evidence="1">The sequence shown here is derived from an EMBL/GenBank/DDBJ whole genome shotgun (WGS) entry which is preliminary data.</text>
</comment>
<evidence type="ECO:0000313" key="1">
    <source>
        <dbReference type="EMBL" id="KAK7507390.1"/>
    </source>
</evidence>
<gene>
    <name evidence="1" type="ORF">BaRGS_00001325</name>
</gene>
<keyword evidence="2" id="KW-1185">Reference proteome</keyword>
<dbReference type="AlphaFoldDB" id="A0ABD0M7C2"/>
<proteinExistence type="predicted"/>
<reference evidence="1 2" key="1">
    <citation type="journal article" date="2023" name="Sci. Data">
        <title>Genome assembly of the Korean intertidal mud-creeper Batillaria attramentaria.</title>
        <authorList>
            <person name="Patra A.K."/>
            <person name="Ho P.T."/>
            <person name="Jun S."/>
            <person name="Lee S.J."/>
            <person name="Kim Y."/>
            <person name="Won Y.J."/>
        </authorList>
    </citation>
    <scope>NUCLEOTIDE SEQUENCE [LARGE SCALE GENOMIC DNA]</scope>
    <source>
        <strain evidence="1">Wonlab-2016</strain>
    </source>
</reference>
<organism evidence="1 2">
    <name type="scientific">Batillaria attramentaria</name>
    <dbReference type="NCBI Taxonomy" id="370345"/>
    <lineage>
        <taxon>Eukaryota</taxon>
        <taxon>Metazoa</taxon>
        <taxon>Spiralia</taxon>
        <taxon>Lophotrochozoa</taxon>
        <taxon>Mollusca</taxon>
        <taxon>Gastropoda</taxon>
        <taxon>Caenogastropoda</taxon>
        <taxon>Sorbeoconcha</taxon>
        <taxon>Cerithioidea</taxon>
        <taxon>Batillariidae</taxon>
        <taxon>Batillaria</taxon>
    </lineage>
</organism>